<dbReference type="HOGENOM" id="CLU_2328283_0_0_9"/>
<dbReference type="AlphaFoldDB" id="A0A075R637"/>
<proteinExistence type="predicted"/>
<dbReference type="KEGG" id="blr:BRLA_c023070"/>
<evidence type="ECO:0000313" key="1">
    <source>
        <dbReference type="EMBL" id="AIG26628.1"/>
    </source>
</evidence>
<accession>A0A075R637</accession>
<name>A0A075R637_BRELA</name>
<reference evidence="1 2" key="1">
    <citation type="journal article" date="2011" name="J. Bacteriol.">
        <title>Genome sequence of Brevibacillus laterosporus LMG 15441, a pathogen of invertebrates.</title>
        <authorList>
            <person name="Djukic M."/>
            <person name="Poehlein A."/>
            <person name="Thurmer A."/>
            <person name="Daniel R."/>
        </authorList>
    </citation>
    <scope>NUCLEOTIDE SEQUENCE [LARGE SCALE GENOMIC DNA]</scope>
    <source>
        <strain evidence="1 2">LMG 15441</strain>
    </source>
</reference>
<dbReference type="RefSeq" id="WP_041752131.1">
    <property type="nucleotide sequence ID" value="NZ_CP007806.1"/>
</dbReference>
<sequence>MSENSGQSDGQQRNMGNRIEILGAELVANPKQLLPGGFEAEVVTFAFGAQSIDRFEVYALSVNRKAVIIEDGNIFGAAGMIPAIVPAWMITGGVSSFG</sequence>
<organism evidence="1 2">
    <name type="scientific">Brevibacillus laterosporus LMG 15441</name>
    <dbReference type="NCBI Taxonomy" id="1042163"/>
    <lineage>
        <taxon>Bacteria</taxon>
        <taxon>Bacillati</taxon>
        <taxon>Bacillota</taxon>
        <taxon>Bacilli</taxon>
        <taxon>Bacillales</taxon>
        <taxon>Paenibacillaceae</taxon>
        <taxon>Brevibacillus</taxon>
    </lineage>
</organism>
<protein>
    <submittedName>
        <fullName evidence="1">Uncharacterized protein</fullName>
    </submittedName>
</protein>
<evidence type="ECO:0000313" key="2">
    <source>
        <dbReference type="Proteomes" id="UP000005850"/>
    </source>
</evidence>
<dbReference type="Proteomes" id="UP000005850">
    <property type="component" value="Chromosome"/>
</dbReference>
<keyword evidence="2" id="KW-1185">Reference proteome</keyword>
<gene>
    <name evidence="1" type="ORF">BRLA_c023070</name>
</gene>
<dbReference type="EMBL" id="CP007806">
    <property type="protein sequence ID" value="AIG26628.1"/>
    <property type="molecule type" value="Genomic_DNA"/>
</dbReference>